<reference evidence="4" key="1">
    <citation type="submission" date="2016-06" db="UniProtKB">
        <authorList>
            <consortium name="WormBaseParasite"/>
        </authorList>
    </citation>
    <scope>IDENTIFICATION</scope>
</reference>
<organism evidence="4">
    <name type="scientific">Onchocerca flexuosa</name>
    <dbReference type="NCBI Taxonomy" id="387005"/>
    <lineage>
        <taxon>Eukaryota</taxon>
        <taxon>Metazoa</taxon>
        <taxon>Ecdysozoa</taxon>
        <taxon>Nematoda</taxon>
        <taxon>Chromadorea</taxon>
        <taxon>Rhabditida</taxon>
        <taxon>Spirurina</taxon>
        <taxon>Spiruromorpha</taxon>
        <taxon>Filarioidea</taxon>
        <taxon>Onchocercidae</taxon>
        <taxon>Onchocerca</taxon>
    </lineage>
</organism>
<name>A0A183HX72_9BILA</name>
<feature type="compositionally biased region" description="Basic and acidic residues" evidence="1">
    <location>
        <begin position="250"/>
        <end position="267"/>
    </location>
</feature>
<reference evidence="2 3" key="2">
    <citation type="submission" date="2018-11" db="EMBL/GenBank/DDBJ databases">
        <authorList>
            <consortium name="Pathogen Informatics"/>
        </authorList>
    </citation>
    <scope>NUCLEOTIDE SEQUENCE [LARGE SCALE GENOMIC DNA]</scope>
</reference>
<accession>A0A183HX72</accession>
<evidence type="ECO:0000313" key="4">
    <source>
        <dbReference type="WBParaSite" id="OFLC_0001208401-mRNA-1"/>
    </source>
</evidence>
<protein>
    <submittedName>
        <fullName evidence="4">PRP2 pre-mRNA-processing factor 4 homolog</fullName>
    </submittedName>
</protein>
<feature type="compositionally biased region" description="Basic residues" evidence="1">
    <location>
        <begin position="192"/>
        <end position="204"/>
    </location>
</feature>
<feature type="region of interest" description="Disordered" evidence="1">
    <location>
        <begin position="1"/>
        <end position="86"/>
    </location>
</feature>
<feature type="region of interest" description="Disordered" evidence="1">
    <location>
        <begin position="100"/>
        <end position="269"/>
    </location>
</feature>
<feature type="compositionally biased region" description="Basic and acidic residues" evidence="1">
    <location>
        <begin position="113"/>
        <end position="131"/>
    </location>
</feature>
<evidence type="ECO:0000256" key="1">
    <source>
        <dbReference type="SAM" id="MobiDB-lite"/>
    </source>
</evidence>
<gene>
    <name evidence="2" type="ORF">OFLC_LOCUS12084</name>
</gene>
<evidence type="ECO:0000313" key="2">
    <source>
        <dbReference type="EMBL" id="VDO81760.1"/>
    </source>
</evidence>
<sequence>VQNRRRNESKERENDRKERTEERRRGRDGDERTRREERERRAKEDSDREERRQKKDKYKRRQEKESKEIGNTAEGKQGNTFKVEEEKDISAVDLKEIIVDEAKEETAPQIENRGTENDIGDAKNNMEKENDTVDEALPDGAVAESGASGFRINNDDGSGAEAENENEGLDDEKVVGNISTEVVAEEKDRNEKKKHRKRKRKHRRHEGDRPEEDENGRKKHKKHKRSKEEKEQRKQEKEKRREERRKRRQEKAGRVDVVESVENKESEYEMSSMISGVFDDDHENEVTIEGKVTVQEVKKDAM</sequence>
<feature type="compositionally biased region" description="Basic and acidic residues" evidence="1">
    <location>
        <begin position="1"/>
        <end position="53"/>
    </location>
</feature>
<keyword evidence="3" id="KW-1185">Reference proteome</keyword>
<evidence type="ECO:0000313" key="3">
    <source>
        <dbReference type="Proteomes" id="UP000267606"/>
    </source>
</evidence>
<dbReference type="AlphaFoldDB" id="A0A183HX72"/>
<dbReference type="STRING" id="387005.A0A183HX72"/>
<dbReference type="EMBL" id="UZAJ01018300">
    <property type="protein sequence ID" value="VDO81760.1"/>
    <property type="molecule type" value="Genomic_DNA"/>
</dbReference>
<proteinExistence type="predicted"/>
<dbReference type="WBParaSite" id="OFLC_0001208401-mRNA-1">
    <property type="protein sequence ID" value="OFLC_0001208401-mRNA-1"/>
    <property type="gene ID" value="OFLC_0001208401"/>
</dbReference>
<feature type="compositionally biased region" description="Basic and acidic residues" evidence="1">
    <location>
        <begin position="226"/>
        <end position="241"/>
    </location>
</feature>
<dbReference type="Proteomes" id="UP000267606">
    <property type="component" value="Unassembled WGS sequence"/>
</dbReference>